<dbReference type="GO" id="GO:0071013">
    <property type="term" value="C:catalytic step 2 spliceosome"/>
    <property type="evidence" value="ECO:0007669"/>
    <property type="project" value="TreeGrafter"/>
</dbReference>
<dbReference type="GO" id="GO:0000398">
    <property type="term" value="P:mRNA splicing, via spliceosome"/>
    <property type="evidence" value="ECO:0007669"/>
    <property type="project" value="TreeGrafter"/>
</dbReference>
<evidence type="ECO:0000256" key="10">
    <source>
        <dbReference type="ARBA" id="ARBA00023187"/>
    </source>
</evidence>
<dbReference type="GO" id="GO:0071004">
    <property type="term" value="C:U2-type prespliceosome"/>
    <property type="evidence" value="ECO:0007669"/>
    <property type="project" value="TreeGrafter"/>
</dbReference>
<evidence type="ECO:0000256" key="2">
    <source>
        <dbReference type="ARBA" id="ARBA00004496"/>
    </source>
</evidence>
<dbReference type="InterPro" id="IPR050914">
    <property type="entry name" value="snRNP_SmB/NAA38-like"/>
</dbReference>
<feature type="domain" description="Sm" evidence="17">
    <location>
        <begin position="1"/>
        <end position="81"/>
    </location>
</feature>
<evidence type="ECO:0000313" key="19">
    <source>
        <dbReference type="Proteomes" id="UP000781932"/>
    </source>
</evidence>
<keyword evidence="9" id="KW-0694">RNA-binding</keyword>
<evidence type="ECO:0000256" key="7">
    <source>
        <dbReference type="ARBA" id="ARBA00022771"/>
    </source>
</evidence>
<dbReference type="GO" id="GO:0005737">
    <property type="term" value="C:cytoplasm"/>
    <property type="evidence" value="ECO:0007669"/>
    <property type="project" value="UniProtKB-SubCell"/>
</dbReference>
<comment type="caution">
    <text evidence="18">The sequence shown here is derived from an EMBL/GenBank/DDBJ whole genome shotgun (WGS) entry which is preliminary data.</text>
</comment>
<feature type="region of interest" description="Disordered" evidence="15">
    <location>
        <begin position="38"/>
        <end position="57"/>
    </location>
</feature>
<dbReference type="Gene3D" id="6.10.140.2220">
    <property type="match status" value="1"/>
</dbReference>
<sequence>MRVTLNDGRQMTGQMLAFDKHMNLVLADTEEFRRVKIKQNKPAAPGSSGSSQTIEKEEKRTLGLTIVRGAHIVSLSVESEPPADPSARLGKSAPGGISSTLAAGPGVARPAGRGAAPVPPSLAGPAAGVGGGAPPGFPGFPGAPPFGGRGGLFEGDVDLDFAVAINEDFPIKDFALSKMVHQTDQMAGPDMLKFYKSDEYRKELKGQVANVRKQLDAGLCDKIFEKYRPLEHEKDGQFRVILVGALMMRAGAKIKQDDLDHLKELADGMEGEHGFSYGRAFDILHQDEKSPLRYPGKVQFLTALENYKAGVPRDFGEPSCFNCGKIEADLGAVPKKCGKCGVAWFCNVDCQKEAWKNHKLVCKTRSEKNGMINV</sequence>
<keyword evidence="7 14" id="KW-0863">Zinc-finger</keyword>
<dbReference type="AlphaFoldDB" id="A0A9P6IBZ4"/>
<dbReference type="SMART" id="SM00651">
    <property type="entry name" value="Sm"/>
    <property type="match status" value="1"/>
</dbReference>
<evidence type="ECO:0000256" key="6">
    <source>
        <dbReference type="ARBA" id="ARBA00022723"/>
    </source>
</evidence>
<keyword evidence="12" id="KW-0687">Ribonucleoprotein</keyword>
<dbReference type="GO" id="GO:0070990">
    <property type="term" value="F:snRNP binding"/>
    <property type="evidence" value="ECO:0007669"/>
    <property type="project" value="TreeGrafter"/>
</dbReference>
<evidence type="ECO:0000256" key="8">
    <source>
        <dbReference type="ARBA" id="ARBA00022833"/>
    </source>
</evidence>
<evidence type="ECO:0000256" key="12">
    <source>
        <dbReference type="ARBA" id="ARBA00023274"/>
    </source>
</evidence>
<dbReference type="SUPFAM" id="SSF50182">
    <property type="entry name" value="Sm-like ribonucleoproteins"/>
    <property type="match status" value="1"/>
</dbReference>
<dbReference type="PROSITE" id="PS01360">
    <property type="entry name" value="ZF_MYND_1"/>
    <property type="match status" value="1"/>
</dbReference>
<name>A0A9P6IBZ4_9PEZI</name>
<comment type="subcellular location">
    <subcellularLocation>
        <location evidence="2">Cytoplasm</location>
    </subcellularLocation>
    <subcellularLocation>
        <location evidence="1">Nucleus</location>
    </subcellularLocation>
</comment>
<dbReference type="FunFam" id="2.30.30.100:FF:000047">
    <property type="entry name" value="Small nuclear ribonucleoprotein SmB, putative"/>
    <property type="match status" value="1"/>
</dbReference>
<feature type="domain" description="MYND-type" evidence="16">
    <location>
        <begin position="320"/>
        <end position="362"/>
    </location>
</feature>
<dbReference type="InterPro" id="IPR047575">
    <property type="entry name" value="Sm"/>
</dbReference>
<evidence type="ECO:0000256" key="15">
    <source>
        <dbReference type="SAM" id="MobiDB-lite"/>
    </source>
</evidence>
<dbReference type="SUPFAM" id="SSF144232">
    <property type="entry name" value="HIT/MYND zinc finger-like"/>
    <property type="match status" value="1"/>
</dbReference>
<dbReference type="Proteomes" id="UP000781932">
    <property type="component" value="Unassembled WGS sequence"/>
</dbReference>
<evidence type="ECO:0000256" key="1">
    <source>
        <dbReference type="ARBA" id="ARBA00004123"/>
    </source>
</evidence>
<feature type="compositionally biased region" description="Low complexity" evidence="15">
    <location>
        <begin position="102"/>
        <end position="116"/>
    </location>
</feature>
<dbReference type="Pfam" id="PF01423">
    <property type="entry name" value="LSM"/>
    <property type="match status" value="1"/>
</dbReference>
<organism evidence="18 19">
    <name type="scientific">Colletotrichum karsti</name>
    <dbReference type="NCBI Taxonomy" id="1095194"/>
    <lineage>
        <taxon>Eukaryota</taxon>
        <taxon>Fungi</taxon>
        <taxon>Dikarya</taxon>
        <taxon>Ascomycota</taxon>
        <taxon>Pezizomycotina</taxon>
        <taxon>Sordariomycetes</taxon>
        <taxon>Hypocreomycetidae</taxon>
        <taxon>Glomerellales</taxon>
        <taxon>Glomerellaceae</taxon>
        <taxon>Colletotrichum</taxon>
        <taxon>Colletotrichum boninense species complex</taxon>
    </lineage>
</organism>
<dbReference type="Gene3D" id="2.30.30.100">
    <property type="match status" value="1"/>
</dbReference>
<gene>
    <name evidence="18" type="ORF">CkaCkLH20_02510</name>
</gene>
<proteinExistence type="inferred from homology"/>
<dbReference type="GO" id="GO:0005687">
    <property type="term" value="C:U4 snRNP"/>
    <property type="evidence" value="ECO:0007669"/>
    <property type="project" value="TreeGrafter"/>
</dbReference>
<keyword evidence="10" id="KW-0508">mRNA splicing</keyword>
<dbReference type="GO" id="GO:0008270">
    <property type="term" value="F:zinc ion binding"/>
    <property type="evidence" value="ECO:0007669"/>
    <property type="project" value="UniProtKB-KW"/>
</dbReference>
<dbReference type="GO" id="GO:0005682">
    <property type="term" value="C:U5 snRNP"/>
    <property type="evidence" value="ECO:0007669"/>
    <property type="project" value="TreeGrafter"/>
</dbReference>
<dbReference type="PROSITE" id="PS50865">
    <property type="entry name" value="ZF_MYND_2"/>
    <property type="match status" value="1"/>
</dbReference>
<evidence type="ECO:0000256" key="5">
    <source>
        <dbReference type="ARBA" id="ARBA00022664"/>
    </source>
</evidence>
<feature type="region of interest" description="Disordered" evidence="15">
    <location>
        <begin position="77"/>
        <end position="119"/>
    </location>
</feature>
<dbReference type="PANTHER" id="PTHR10701">
    <property type="entry name" value="SMALL NUCLEAR RIBONUCLEOPROTEIN-ASSOCIATED PROTEIN B AND N"/>
    <property type="match status" value="1"/>
</dbReference>
<accession>A0A9P6IBZ4</accession>
<keyword evidence="11" id="KW-0539">Nucleus</keyword>
<evidence type="ECO:0000313" key="18">
    <source>
        <dbReference type="EMBL" id="KAF9879699.1"/>
    </source>
</evidence>
<dbReference type="PROSITE" id="PS52002">
    <property type="entry name" value="SM"/>
    <property type="match status" value="1"/>
</dbReference>
<dbReference type="InterPro" id="IPR001163">
    <property type="entry name" value="Sm_dom_euk/arc"/>
</dbReference>
<keyword evidence="5" id="KW-0507">mRNA processing</keyword>
<dbReference type="OrthoDB" id="341421at2759"/>
<keyword evidence="6" id="KW-0479">Metal-binding</keyword>
<dbReference type="Pfam" id="PF01753">
    <property type="entry name" value="zf-MYND"/>
    <property type="match status" value="1"/>
</dbReference>
<evidence type="ECO:0000256" key="9">
    <source>
        <dbReference type="ARBA" id="ARBA00022884"/>
    </source>
</evidence>
<dbReference type="InterPro" id="IPR010920">
    <property type="entry name" value="LSM_dom_sf"/>
</dbReference>
<dbReference type="GO" id="GO:0046540">
    <property type="term" value="C:U4/U6 x U5 tri-snRNP complex"/>
    <property type="evidence" value="ECO:0007669"/>
    <property type="project" value="TreeGrafter"/>
</dbReference>
<dbReference type="RefSeq" id="XP_038749160.1">
    <property type="nucleotide sequence ID" value="XM_038885229.1"/>
</dbReference>
<evidence type="ECO:0000256" key="14">
    <source>
        <dbReference type="PROSITE-ProRule" id="PRU00134"/>
    </source>
</evidence>
<evidence type="ECO:0000256" key="3">
    <source>
        <dbReference type="ARBA" id="ARBA00009123"/>
    </source>
</evidence>
<protein>
    <recommendedName>
        <fullName evidence="13">Sm protein B</fullName>
    </recommendedName>
</protein>
<dbReference type="EMBL" id="JAATWM020000006">
    <property type="protein sequence ID" value="KAF9879699.1"/>
    <property type="molecule type" value="Genomic_DNA"/>
</dbReference>
<keyword evidence="8" id="KW-0862">Zinc</keyword>
<dbReference type="GO" id="GO:0005685">
    <property type="term" value="C:U1 snRNP"/>
    <property type="evidence" value="ECO:0007669"/>
    <property type="project" value="TreeGrafter"/>
</dbReference>
<evidence type="ECO:0000256" key="13">
    <source>
        <dbReference type="ARBA" id="ARBA00041355"/>
    </source>
</evidence>
<dbReference type="InterPro" id="IPR002893">
    <property type="entry name" value="Znf_MYND"/>
</dbReference>
<keyword evidence="4" id="KW-0963">Cytoplasm</keyword>
<dbReference type="GO" id="GO:0003723">
    <property type="term" value="F:RNA binding"/>
    <property type="evidence" value="ECO:0007669"/>
    <property type="project" value="UniProtKB-KW"/>
</dbReference>
<evidence type="ECO:0000256" key="4">
    <source>
        <dbReference type="ARBA" id="ARBA00022490"/>
    </source>
</evidence>
<evidence type="ECO:0000259" key="16">
    <source>
        <dbReference type="PROSITE" id="PS50865"/>
    </source>
</evidence>
<reference evidence="18" key="1">
    <citation type="submission" date="2020-03" db="EMBL/GenBank/DDBJ databases">
        <authorList>
            <person name="He L."/>
        </authorList>
    </citation>
    <scope>NUCLEOTIDE SEQUENCE</scope>
    <source>
        <strain evidence="18">CkLH20</strain>
    </source>
</reference>
<evidence type="ECO:0000256" key="11">
    <source>
        <dbReference type="ARBA" id="ARBA00023242"/>
    </source>
</evidence>
<keyword evidence="19" id="KW-1185">Reference proteome</keyword>
<evidence type="ECO:0000259" key="17">
    <source>
        <dbReference type="PROSITE" id="PS52002"/>
    </source>
</evidence>
<comment type="similarity">
    <text evidence="3">Belongs to the snRNP SmB/SmN family.</text>
</comment>
<dbReference type="GeneID" id="62158303"/>
<reference evidence="18" key="2">
    <citation type="submission" date="2020-11" db="EMBL/GenBank/DDBJ databases">
        <title>Whole genome sequencing of Colletotrichum sp.</title>
        <authorList>
            <person name="Li H."/>
        </authorList>
    </citation>
    <scope>NUCLEOTIDE SEQUENCE</scope>
    <source>
        <strain evidence="18">CkLH20</strain>
    </source>
</reference>
<dbReference type="PANTHER" id="PTHR10701:SF0">
    <property type="entry name" value="SMALL NUCLEAR RIBONUCLEOPROTEIN-ASSOCIATED PROTEIN B"/>
    <property type="match status" value="1"/>
</dbReference>
<dbReference type="CDD" id="cd01717">
    <property type="entry name" value="Sm_B"/>
    <property type="match status" value="1"/>
</dbReference>
<dbReference type="GO" id="GO:0005686">
    <property type="term" value="C:U2 snRNP"/>
    <property type="evidence" value="ECO:0007669"/>
    <property type="project" value="TreeGrafter"/>
</dbReference>